<sequence length="79" mass="9145">MFTSPKRTFDSVRSYFSSTLRILQISNVYRGVSSARGTLQMDQAMFGLLKVMLTISATTVDTEREFRPYTEPKERTERI</sequence>
<keyword evidence="2" id="KW-1185">Reference proteome</keyword>
<accession>A0ABQ9WSI5</accession>
<gene>
    <name evidence="1" type="ORF">BLNAU_22624</name>
</gene>
<name>A0ABQ9WSI5_9EUKA</name>
<proteinExistence type="predicted"/>
<evidence type="ECO:0000313" key="2">
    <source>
        <dbReference type="Proteomes" id="UP001281761"/>
    </source>
</evidence>
<reference evidence="1 2" key="1">
    <citation type="journal article" date="2022" name="bioRxiv">
        <title>Genomics of Preaxostyla Flagellates Illuminates Evolutionary Transitions and the Path Towards Mitochondrial Loss.</title>
        <authorList>
            <person name="Novak L.V.F."/>
            <person name="Treitli S.C."/>
            <person name="Pyrih J."/>
            <person name="Halakuc P."/>
            <person name="Pipaliya S.V."/>
            <person name="Vacek V."/>
            <person name="Brzon O."/>
            <person name="Soukal P."/>
            <person name="Eme L."/>
            <person name="Dacks J.B."/>
            <person name="Karnkowska A."/>
            <person name="Elias M."/>
            <person name="Hampl V."/>
        </authorList>
    </citation>
    <scope>NUCLEOTIDE SEQUENCE [LARGE SCALE GENOMIC DNA]</scope>
    <source>
        <strain evidence="1">NAU3</strain>
        <tissue evidence="1">Gut</tissue>
    </source>
</reference>
<evidence type="ECO:0000313" key="1">
    <source>
        <dbReference type="EMBL" id="KAK2942458.1"/>
    </source>
</evidence>
<protein>
    <submittedName>
        <fullName evidence="1">Uncharacterized protein</fullName>
    </submittedName>
</protein>
<comment type="caution">
    <text evidence="1">The sequence shown here is derived from an EMBL/GenBank/DDBJ whole genome shotgun (WGS) entry which is preliminary data.</text>
</comment>
<dbReference type="EMBL" id="JARBJD010000407">
    <property type="protein sequence ID" value="KAK2942458.1"/>
    <property type="molecule type" value="Genomic_DNA"/>
</dbReference>
<dbReference type="Proteomes" id="UP001281761">
    <property type="component" value="Unassembled WGS sequence"/>
</dbReference>
<organism evidence="1 2">
    <name type="scientific">Blattamonas nauphoetae</name>
    <dbReference type="NCBI Taxonomy" id="2049346"/>
    <lineage>
        <taxon>Eukaryota</taxon>
        <taxon>Metamonada</taxon>
        <taxon>Preaxostyla</taxon>
        <taxon>Oxymonadida</taxon>
        <taxon>Blattamonas</taxon>
    </lineage>
</organism>